<reference evidence="2 3" key="1">
    <citation type="journal article" date="2018" name="Nat. Genet.">
        <title>The Rosa genome provides new insights in the design of modern roses.</title>
        <authorList>
            <person name="Bendahmane M."/>
        </authorList>
    </citation>
    <scope>NUCLEOTIDE SEQUENCE [LARGE SCALE GENOMIC DNA]</scope>
    <source>
        <strain evidence="3">cv. Old Blush</strain>
    </source>
</reference>
<proteinExistence type="predicted"/>
<dbReference type="AlphaFoldDB" id="A0A2P6RZ35"/>
<feature type="chain" id="PRO_5015179825" evidence="1">
    <location>
        <begin position="16"/>
        <end position="41"/>
    </location>
</feature>
<gene>
    <name evidence="2" type="ORF">RchiOBHm_Chr2g0147151</name>
</gene>
<organism evidence="2 3">
    <name type="scientific">Rosa chinensis</name>
    <name type="common">China rose</name>
    <dbReference type="NCBI Taxonomy" id="74649"/>
    <lineage>
        <taxon>Eukaryota</taxon>
        <taxon>Viridiplantae</taxon>
        <taxon>Streptophyta</taxon>
        <taxon>Embryophyta</taxon>
        <taxon>Tracheophyta</taxon>
        <taxon>Spermatophyta</taxon>
        <taxon>Magnoliopsida</taxon>
        <taxon>eudicotyledons</taxon>
        <taxon>Gunneridae</taxon>
        <taxon>Pentapetalae</taxon>
        <taxon>rosids</taxon>
        <taxon>fabids</taxon>
        <taxon>Rosales</taxon>
        <taxon>Rosaceae</taxon>
        <taxon>Rosoideae</taxon>
        <taxon>Rosoideae incertae sedis</taxon>
        <taxon>Rosa</taxon>
    </lineage>
</organism>
<accession>A0A2P6RZ35</accession>
<dbReference type="EMBL" id="PDCK01000040">
    <property type="protein sequence ID" value="PRQ51680.1"/>
    <property type="molecule type" value="Genomic_DNA"/>
</dbReference>
<evidence type="ECO:0000313" key="2">
    <source>
        <dbReference type="EMBL" id="PRQ51680.1"/>
    </source>
</evidence>
<dbReference type="Gramene" id="PRQ51680">
    <property type="protein sequence ID" value="PRQ51680"/>
    <property type="gene ID" value="RchiOBHm_Chr2g0147151"/>
</dbReference>
<name>A0A2P6RZ35_ROSCH</name>
<keyword evidence="3" id="KW-1185">Reference proteome</keyword>
<feature type="signal peptide" evidence="1">
    <location>
        <begin position="1"/>
        <end position="15"/>
    </location>
</feature>
<protein>
    <submittedName>
        <fullName evidence="2">Uncharacterized protein</fullName>
    </submittedName>
</protein>
<evidence type="ECO:0000313" key="3">
    <source>
        <dbReference type="Proteomes" id="UP000238479"/>
    </source>
</evidence>
<comment type="caution">
    <text evidence="2">The sequence shown here is derived from an EMBL/GenBank/DDBJ whole genome shotgun (WGS) entry which is preliminary data.</text>
</comment>
<sequence length="41" mass="4747">MLLLCLCAGCVLVLRDGYDGWFWWRLRSCGSTATVFDWKGF</sequence>
<evidence type="ECO:0000256" key="1">
    <source>
        <dbReference type="SAM" id="SignalP"/>
    </source>
</evidence>
<keyword evidence="1" id="KW-0732">Signal</keyword>
<dbReference type="Proteomes" id="UP000238479">
    <property type="component" value="Chromosome 2"/>
</dbReference>